<dbReference type="PROSITE" id="PS00116">
    <property type="entry name" value="DNA_POLYMERASE_B"/>
    <property type="match status" value="1"/>
</dbReference>
<evidence type="ECO:0000256" key="9">
    <source>
        <dbReference type="ARBA" id="ARBA00022679"/>
    </source>
</evidence>
<keyword evidence="25 36" id="KW-0175">Coiled coil</keyword>
<dbReference type="PROSITE" id="PS00678">
    <property type="entry name" value="WD_REPEATS_1"/>
    <property type="match status" value="1"/>
</dbReference>
<dbReference type="InterPro" id="IPR036961">
    <property type="entry name" value="Kinesin_motor_dom_sf"/>
</dbReference>
<evidence type="ECO:0000256" key="5">
    <source>
        <dbReference type="ARBA" id="ARBA00012417"/>
    </source>
</evidence>
<dbReference type="InterPro" id="IPR023211">
    <property type="entry name" value="DNA_pol_palm_dom_sf"/>
</dbReference>
<evidence type="ECO:0000256" key="7">
    <source>
        <dbReference type="ARBA" id="ARBA00022490"/>
    </source>
</evidence>
<dbReference type="PANTHER" id="PTHR10322:SF23">
    <property type="entry name" value="DNA POLYMERASE DELTA CATALYTIC SUBUNIT"/>
    <property type="match status" value="1"/>
</dbReference>
<organism evidence="40 41">
    <name type="scientific">Blomia tropicalis</name>
    <name type="common">Mite</name>
    <dbReference type="NCBI Taxonomy" id="40697"/>
    <lineage>
        <taxon>Eukaryota</taxon>
        <taxon>Metazoa</taxon>
        <taxon>Ecdysozoa</taxon>
        <taxon>Arthropoda</taxon>
        <taxon>Chelicerata</taxon>
        <taxon>Arachnida</taxon>
        <taxon>Acari</taxon>
        <taxon>Acariformes</taxon>
        <taxon>Sarcoptiformes</taxon>
        <taxon>Astigmata</taxon>
        <taxon>Glycyphagoidea</taxon>
        <taxon>Echimyopodidae</taxon>
        <taxon>Blomia</taxon>
    </lineage>
</organism>
<evidence type="ECO:0000256" key="24">
    <source>
        <dbReference type="ARBA" id="ARBA00023014"/>
    </source>
</evidence>
<dbReference type="PROSITE" id="PS50082">
    <property type="entry name" value="WD_REPEATS_2"/>
    <property type="match status" value="2"/>
</dbReference>
<feature type="binding site" evidence="35">
    <location>
        <begin position="1195"/>
        <end position="1202"/>
    </location>
    <ligand>
        <name>ATP</name>
        <dbReference type="ChEBI" id="CHEBI:30616"/>
    </ligand>
</feature>
<dbReference type="PROSITE" id="PS50067">
    <property type="entry name" value="KINESIN_MOTOR_2"/>
    <property type="match status" value="1"/>
</dbReference>
<keyword evidence="17" id="KW-0863">Zinc-finger</keyword>
<evidence type="ECO:0000256" key="34">
    <source>
        <dbReference type="PROSITE-ProRule" id="PRU00221"/>
    </source>
</evidence>
<dbReference type="CDD" id="cd05777">
    <property type="entry name" value="DNA_polB_delta_exo"/>
    <property type="match status" value="1"/>
</dbReference>
<dbReference type="PROSITE" id="PS50294">
    <property type="entry name" value="WD_REPEATS_REGION"/>
    <property type="match status" value="2"/>
</dbReference>
<comment type="caution">
    <text evidence="40">The sequence shown here is derived from an EMBL/GenBank/DDBJ whole genome shotgun (WGS) entry which is preliminary data.</text>
</comment>
<comment type="cofactor">
    <cofactor evidence="1">
        <name>[4Fe-4S] cluster</name>
        <dbReference type="ChEBI" id="CHEBI:49883"/>
    </cofactor>
</comment>
<dbReference type="GO" id="GO:0003677">
    <property type="term" value="F:DNA binding"/>
    <property type="evidence" value="ECO:0007669"/>
    <property type="project" value="UniProtKB-KW"/>
</dbReference>
<feature type="compositionally biased region" description="Low complexity" evidence="37">
    <location>
        <begin position="2278"/>
        <end position="2329"/>
    </location>
</feature>
<dbReference type="Proteomes" id="UP001142055">
    <property type="component" value="Chromosome 1"/>
</dbReference>
<evidence type="ECO:0000256" key="21">
    <source>
        <dbReference type="ARBA" id="ARBA00022840"/>
    </source>
</evidence>
<dbReference type="Pfam" id="PF24055">
    <property type="entry name" value="POL3_N"/>
    <property type="match status" value="1"/>
</dbReference>
<evidence type="ECO:0000313" key="40">
    <source>
        <dbReference type="EMBL" id="KAJ6224765.1"/>
    </source>
</evidence>
<keyword evidence="12" id="KW-0235">DNA replication</keyword>
<protein>
    <recommendedName>
        <fullName evidence="30">DNA polymerase delta catalytic subunit</fullName>
        <ecNumber evidence="5">2.7.7.7</ecNumber>
    </recommendedName>
    <alternativeName>
        <fullName evidence="31">3'-5' exodeoxyribonuclease</fullName>
    </alternativeName>
</protein>
<feature type="region of interest" description="Disordered" evidence="37">
    <location>
        <begin position="2192"/>
        <end position="2330"/>
    </location>
</feature>
<feature type="domain" description="T-SNARE coiled-coil homology" evidence="39">
    <location>
        <begin position="16"/>
        <end position="78"/>
    </location>
</feature>
<evidence type="ECO:0000256" key="36">
    <source>
        <dbReference type="SAM" id="Coils"/>
    </source>
</evidence>
<dbReference type="SUPFAM" id="SSF56672">
    <property type="entry name" value="DNA/RNA polymerases"/>
    <property type="match status" value="1"/>
</dbReference>
<dbReference type="InterPro" id="IPR019821">
    <property type="entry name" value="Kinesin_motor_CS"/>
</dbReference>
<evidence type="ECO:0000256" key="29">
    <source>
        <dbReference type="ARBA" id="ARBA00023242"/>
    </source>
</evidence>
<evidence type="ECO:0000256" key="17">
    <source>
        <dbReference type="ARBA" id="ARBA00022771"/>
    </source>
</evidence>
<dbReference type="InterPro" id="IPR012337">
    <property type="entry name" value="RNaseH-like_sf"/>
</dbReference>
<evidence type="ECO:0000256" key="26">
    <source>
        <dbReference type="ARBA" id="ARBA00023125"/>
    </source>
</evidence>
<dbReference type="GO" id="GO:0008017">
    <property type="term" value="F:microtubule binding"/>
    <property type="evidence" value="ECO:0007669"/>
    <property type="project" value="InterPro"/>
</dbReference>
<dbReference type="CDD" id="cd05533">
    <property type="entry name" value="POLBc_delta"/>
    <property type="match status" value="1"/>
</dbReference>
<keyword evidence="8 34" id="KW-0853">WD repeat</keyword>
<keyword evidence="15" id="KW-0677">Repeat</keyword>
<evidence type="ECO:0000259" key="39">
    <source>
        <dbReference type="PROSITE" id="PS50192"/>
    </source>
</evidence>
<keyword evidence="10" id="KW-0548">Nucleotidyltransferase</keyword>
<dbReference type="Pfam" id="PF14260">
    <property type="entry name" value="zf-C4pol"/>
    <property type="match status" value="1"/>
</dbReference>
<evidence type="ECO:0000256" key="31">
    <source>
        <dbReference type="ARBA" id="ARBA00042791"/>
    </source>
</evidence>
<evidence type="ECO:0000256" key="12">
    <source>
        <dbReference type="ARBA" id="ARBA00022705"/>
    </source>
</evidence>
<dbReference type="GO" id="GO:0007018">
    <property type="term" value="P:microtubule-based movement"/>
    <property type="evidence" value="ECO:0007669"/>
    <property type="project" value="InterPro"/>
</dbReference>
<dbReference type="InterPro" id="IPR056532">
    <property type="entry name" value="KIF21A/B_hel_2"/>
</dbReference>
<keyword evidence="11" id="KW-0493">Microtubule</keyword>
<comment type="similarity">
    <text evidence="35">Belongs to the TRAFAC class myosin-kinesin ATPase superfamily. Kinesin family.</text>
</comment>
<comment type="subcellular location">
    <subcellularLocation>
        <location evidence="3">Cytoplasm</location>
        <location evidence="3">Cytoskeleton</location>
    </subcellularLocation>
    <subcellularLocation>
        <location evidence="32">Endomembrane system</location>
        <topology evidence="32">Single-pass type IV membrane protein</topology>
    </subcellularLocation>
    <subcellularLocation>
        <location evidence="2">Nucleus</location>
    </subcellularLocation>
</comment>
<dbReference type="Gene3D" id="3.90.1600.10">
    <property type="entry name" value="Palm domain of DNA polymerase"/>
    <property type="match status" value="1"/>
</dbReference>
<evidence type="ECO:0000256" key="27">
    <source>
        <dbReference type="ARBA" id="ARBA00023175"/>
    </source>
</evidence>
<evidence type="ECO:0000256" key="3">
    <source>
        <dbReference type="ARBA" id="ARBA00004245"/>
    </source>
</evidence>
<evidence type="ECO:0000256" key="20">
    <source>
        <dbReference type="ARBA" id="ARBA00022839"/>
    </source>
</evidence>
<sequence length="2670" mass="303234">MARRHPYANDDFYSSHVTDNENDDLINGLKNKVNTLKSLTLDMGDEIREQNRFISGMDNDFDSTFGSMTNAVARLKRIATAGHNRFDFDEQTFDDDFTETIAEDAPETIRTHSKWSRPKLPNLDPEKESIIFQQIDIDFYIGKARADMPGPPKGEMPIMRVFGVTEAGHSVMAHIHGFSPYFYVLAPPNFAVSKCQNLLERLNKMLLSELRGNESESSHVVLAVELVMKQSLYGFQKQDKVPFIKITVTLPNMITRTAKLLSNLDFFGDSFQVQCFESNIEFGVRFMVDLNVVGCSWIELPAGAYKVRSKGECISRCQLEVDIAYNKFISYEPDGKWSNIAPMRVLSFDIECAGRKGVFPEPEIDPVIQIANYVIRQGEPEPFIRAIFCLGQVAPIVDVDVRCFDDERKMLNAWADFVREVDPDVITGYNIQNFDIAYLIDRATTLKSSTFSFLGRVTKVQTKVRKTILQSKQMGKRENKTTNIEGRVQFDLLLAIVRDYKLRSYTLNSVSYHFLNEQKEDVHHSIITDLQKGNEQTRKRLAIYCLKDALLPIKLLDKLMLLINYMEMARVTGVPLSYLLSRGQQIKVVSQLLRKAGQKDLLMPVMHSSQSEDFTGALVIEPVRGYYGKPIATLDFASLYPSIMMAHNLCYTTLLTAKEAMQLDESTYTKTPSGSYFIKTSVRKGLLPEILEQLLAARKRAKEDLKKEKDPLRKKVLDGRQLALKISANSVYGFTGAQVGKLPCLEISQSVTAFGRVMINQTKDLVESTYTVANGYPIDSKVIYGDTDSVMVNFGVQTVEEAMKYGKEAAVLITEAFVKPIKLEFEKVYFPYLLINKKRYAGLFWTRPEKFDKMDCKGIETVRRDNCTLVANLISTCLQKILIERDPDAAIEHAKSVISDLLCNRVDISNLIITKELTKTDKEYAAKQAHVELANRMAKRDAGSAPKLGDRVPFVIIASSKGTPAYMKSEDPLYVLENRIPIDTQYYLDNQLSKPLIRIFEPIYKEKTESVLLRGDHTRTKTVLTSKIGAMAKFTSKRATCIKCKISLQPNHKFATCDQCAKDEQNVFKEELIKMTECEEKFAKLWTQCQRCQGSMMEEVICTSCDCPIFYMRKKVKYALVEQQKVVERFAIDMCNICTRVTPGEPQVWLGHDKAFTFDHVFDLNSNQQDVYDNCVRNLVDGCFEGYNATVLAYGQTGSGKTYTMGTGFDLSCPELQLGIIPRAVAHLFNGINERKEQARINNLQSPDFTVTAQFIEIYNEELKDLLCEKSRKGGGQIRIQEDVKRGIILAGAENRLVTSAEETLACLKNGSLFRTTGATLMNAESSRSHAIFTLFIKQNRFDRVEGVDGEENGAPDHEIVTLTAKFNFVDLAGSERLARTGAVGERAREGISINSGLLHLGNVISALGDRSKKASHIPYRDSRLTRVLQDSLGGNSVTTMIACISPCDRDFVETLNTLRYANRAKNIKNKVVANQDSQTQLINELRKQVMQLELENKELRQGKLFVKNDDLNNANIRNKAISTRLDEVTKENILLKESIAMNQIRLGDGDVEDCAEHLIKGYLKEINDLRSKVIEFEHTISYYRKQLNQRDNEMLYENNSVDIIAKCKQEVMMGKSRISQINNANNLLDVVEDANDEENDDSDDNDEDDIDEEFEAKIAGQNAELATLMEMIASKEKLIEEAEARQRRIIELTEHYEQKISNFKSKIKQTEEERDQLMSKMKHNKDDLTSKRVKEEYEKKLSQFQKEVRKYESLKREHQKVLRNEINSKEQLKKLRQEIIEAKQQRVKLISQMRDQMSKHNKELQKNKLVINKLTREDQKKVVKIRDLELQSNRQKMMLQRREDEIKALRKQVKPTMSDKAAGRLANRVNRGVTGHTPQKARNKWANFEQKFNELINQRMSFEQAEKKLERYFLERQNSLTLINTLKENTNEENRDEYIESVQMNIDYLTKCIEDSQNEIMQLEDDNINTDQLFNALDSDEVMYIMNKLANTAVNYAIIASQKEEELKDKDARLTTLLNENYYSNHLLNYMVSKKFEEDPSNMAISSIPFDLVSGSDLQVPSNNDNKFRRYTRTPSQLLYDMSKSSQPNPYQQATDLNQTFVINSNNLSDNFKDKTNGTPNKENNMNQTFIVDNSINANTAFIGDKLSTDDSSNNKVSPIIDRMTQSLYVENGSNHGPTTAVIRKTSFNGESNLNRVPSAPSLKELNVSPPVCTQSPLHQYVRSPLMRRKMQQQSGSPQSTNHYYETSNNNNQHNGNNNNHSPISKSRLARNTSFSNGNSNHVANHLNNNSPTTTSSLSSTNSSASYNSPYHHHQPSPQSSPSLSSRHPFMHVGKILPNVPVRSDKSFPLVCTHTIVGHRRPVLTVTATSEVLFSGSKDGTAKIWDLNKCEEVYSLNDHPDSVNVVRYDEYNKLIYTCSKSVIKIWDPRESPVNCVRTLCSSGLSISDNSSGELSINDIRLSADGSNLFSTAEKLVRVWDLRSFQCIGKLNTGHKSLVTCLAVDNEELNDTRLVVTGSKDHYIKVFELDGDISGINTPKYTLKPPHYDGIETLRLTEKGRILFSGARDGCIKKWDLSSQRMLGSLSNCHRDWVLALDTFMQDSLLLSACRGGYLRVWSTENCQPFGEIQAHNMAINSIATISQAAFTASSDCCINLWQYRDSATFDETE</sequence>
<dbReference type="SUPFAM" id="SSF58038">
    <property type="entry name" value="SNARE fusion complex"/>
    <property type="match status" value="1"/>
</dbReference>
<feature type="compositionally biased region" description="Low complexity" evidence="37">
    <location>
        <begin position="2250"/>
        <end position="2262"/>
    </location>
</feature>
<dbReference type="PRINTS" id="PR00380">
    <property type="entry name" value="KINESINHEAVY"/>
</dbReference>
<feature type="compositionally biased region" description="Polar residues" evidence="37">
    <location>
        <begin position="2233"/>
        <end position="2249"/>
    </location>
</feature>
<evidence type="ECO:0000256" key="6">
    <source>
        <dbReference type="ARBA" id="ARBA00022485"/>
    </source>
</evidence>
<dbReference type="GO" id="GO:0012505">
    <property type="term" value="C:endomembrane system"/>
    <property type="evidence" value="ECO:0007669"/>
    <property type="project" value="UniProtKB-SubCell"/>
</dbReference>
<dbReference type="InterPro" id="IPR001680">
    <property type="entry name" value="WD40_rpt"/>
</dbReference>
<dbReference type="Gene3D" id="1.10.132.60">
    <property type="entry name" value="DNA polymerase family B, C-terminal domain"/>
    <property type="match status" value="1"/>
</dbReference>
<comment type="similarity">
    <text evidence="4">Belongs to the DNA polymerase type-B family.</text>
</comment>
<proteinExistence type="inferred from homology"/>
<keyword evidence="22" id="KW-0239">DNA-directed DNA polymerase</keyword>
<evidence type="ECO:0000256" key="35">
    <source>
        <dbReference type="PROSITE-ProRule" id="PRU00283"/>
    </source>
</evidence>
<accession>A0A9Q0MJA9</accession>
<feature type="repeat" description="WD" evidence="34">
    <location>
        <begin position="2544"/>
        <end position="2585"/>
    </location>
</feature>
<keyword evidence="19" id="KW-0862">Zinc</keyword>
<dbReference type="PROSITE" id="PS00411">
    <property type="entry name" value="KINESIN_MOTOR_1"/>
    <property type="match status" value="1"/>
</dbReference>
<keyword evidence="16 35" id="KW-0547">Nucleotide-binding</keyword>
<dbReference type="SMART" id="SM00129">
    <property type="entry name" value="KISc"/>
    <property type="match status" value="1"/>
</dbReference>
<dbReference type="CDD" id="cd01372">
    <property type="entry name" value="KISc_KIF4"/>
    <property type="match status" value="1"/>
</dbReference>
<dbReference type="SUPFAM" id="SSF52540">
    <property type="entry name" value="P-loop containing nucleoside triphosphate hydrolases"/>
    <property type="match status" value="1"/>
</dbReference>
<dbReference type="GO" id="GO:0005874">
    <property type="term" value="C:microtubule"/>
    <property type="evidence" value="ECO:0007669"/>
    <property type="project" value="UniProtKB-KW"/>
</dbReference>
<dbReference type="InterPro" id="IPR036397">
    <property type="entry name" value="RNaseH_sf"/>
</dbReference>
<evidence type="ECO:0000256" key="28">
    <source>
        <dbReference type="ARBA" id="ARBA00023212"/>
    </source>
</evidence>
<dbReference type="SMART" id="SM00397">
    <property type="entry name" value="t_SNARE"/>
    <property type="match status" value="1"/>
</dbReference>
<dbReference type="SUPFAM" id="SSF50978">
    <property type="entry name" value="WD40 repeat-like"/>
    <property type="match status" value="1"/>
</dbReference>
<dbReference type="NCBIfam" id="TIGR00592">
    <property type="entry name" value="pol2"/>
    <property type="match status" value="1"/>
</dbReference>
<dbReference type="Gene3D" id="2.130.10.10">
    <property type="entry name" value="YVTN repeat-like/Quinoprotein amine dehydrogenase"/>
    <property type="match status" value="2"/>
</dbReference>
<feature type="repeat" description="WD" evidence="34">
    <location>
        <begin position="2357"/>
        <end position="2396"/>
    </location>
</feature>
<dbReference type="InterPro" id="IPR001752">
    <property type="entry name" value="Kinesin_motor_dom"/>
</dbReference>
<dbReference type="OMA" id="INANTAF"/>
<feature type="coiled-coil region" evidence="36">
    <location>
        <begin position="1476"/>
        <end position="1532"/>
    </location>
</feature>
<evidence type="ECO:0000256" key="11">
    <source>
        <dbReference type="ARBA" id="ARBA00022701"/>
    </source>
</evidence>
<dbReference type="GO" id="GO:0045004">
    <property type="term" value="P:DNA replication proofreading"/>
    <property type="evidence" value="ECO:0007669"/>
    <property type="project" value="TreeGrafter"/>
</dbReference>
<dbReference type="InterPro" id="IPR043502">
    <property type="entry name" value="DNA/RNA_pol_sf"/>
</dbReference>
<dbReference type="GO" id="GO:0006297">
    <property type="term" value="P:nucleotide-excision repair, DNA gap filling"/>
    <property type="evidence" value="ECO:0007669"/>
    <property type="project" value="TreeGrafter"/>
</dbReference>
<evidence type="ECO:0000256" key="22">
    <source>
        <dbReference type="ARBA" id="ARBA00022932"/>
    </source>
</evidence>
<dbReference type="Pfam" id="PF03104">
    <property type="entry name" value="DNA_pol_B_exo1"/>
    <property type="match status" value="1"/>
</dbReference>
<keyword evidence="27 35" id="KW-0505">Motor protein</keyword>
<dbReference type="SUPFAM" id="SSF53098">
    <property type="entry name" value="Ribonuclease H-like"/>
    <property type="match status" value="1"/>
</dbReference>
<dbReference type="InterPro" id="IPR039899">
    <property type="entry name" value="BET1_SNARE"/>
</dbReference>
<dbReference type="SMART" id="SM00320">
    <property type="entry name" value="WD40"/>
    <property type="match status" value="7"/>
</dbReference>
<keyword evidence="13" id="KW-0540">Nuclease</keyword>
<dbReference type="InterPro" id="IPR006133">
    <property type="entry name" value="DNA-dir_DNA_pol_B_exonuc"/>
</dbReference>
<dbReference type="GO" id="GO:0008270">
    <property type="term" value="F:zinc ion binding"/>
    <property type="evidence" value="ECO:0007669"/>
    <property type="project" value="UniProtKB-KW"/>
</dbReference>
<dbReference type="InterPro" id="IPR056435">
    <property type="entry name" value="DPOD/Z_N"/>
</dbReference>
<dbReference type="InterPro" id="IPR006172">
    <property type="entry name" value="DNA-dir_DNA_pol_B"/>
</dbReference>
<dbReference type="Gene3D" id="1.10.287.690">
    <property type="entry name" value="Helix hairpin bin"/>
    <property type="match status" value="1"/>
</dbReference>
<evidence type="ECO:0000256" key="14">
    <source>
        <dbReference type="ARBA" id="ARBA00022723"/>
    </source>
</evidence>
<evidence type="ECO:0000256" key="10">
    <source>
        <dbReference type="ARBA" id="ARBA00022695"/>
    </source>
</evidence>
<evidence type="ECO:0000259" key="38">
    <source>
        <dbReference type="PROSITE" id="PS50067"/>
    </source>
</evidence>
<feature type="compositionally biased region" description="Polar residues" evidence="37">
    <location>
        <begin position="2263"/>
        <end position="2277"/>
    </location>
</feature>
<evidence type="ECO:0000256" key="2">
    <source>
        <dbReference type="ARBA" id="ARBA00004123"/>
    </source>
</evidence>
<feature type="domain" description="Kinesin motor" evidence="38">
    <location>
        <begin position="1134"/>
        <end position="1468"/>
    </location>
</feature>
<dbReference type="CDD" id="cd00200">
    <property type="entry name" value="WD40"/>
    <property type="match status" value="1"/>
</dbReference>
<feature type="coiled-coil region" evidence="36">
    <location>
        <begin position="1666"/>
        <end position="1853"/>
    </location>
</feature>
<keyword evidence="21 35" id="KW-0067">ATP-binding</keyword>
<evidence type="ECO:0000256" key="16">
    <source>
        <dbReference type="ARBA" id="ARBA00022741"/>
    </source>
</evidence>
<dbReference type="InterPro" id="IPR025687">
    <property type="entry name" value="Znf-C4pol"/>
</dbReference>
<evidence type="ECO:0000256" key="18">
    <source>
        <dbReference type="ARBA" id="ARBA00022801"/>
    </source>
</evidence>
<keyword evidence="6" id="KW-0004">4Fe-4S</keyword>
<dbReference type="FunFam" id="1.10.287.690:FF:000001">
    <property type="entry name" value="DNA polymerase"/>
    <property type="match status" value="1"/>
</dbReference>
<dbReference type="GO" id="GO:0006287">
    <property type="term" value="P:base-excision repair, gap-filling"/>
    <property type="evidence" value="ECO:0007669"/>
    <property type="project" value="TreeGrafter"/>
</dbReference>
<dbReference type="Gene3D" id="1.20.5.110">
    <property type="match status" value="1"/>
</dbReference>
<keyword evidence="7" id="KW-0963">Cytoplasm</keyword>
<keyword evidence="18" id="KW-0378">Hydrolase</keyword>
<comment type="catalytic activity">
    <reaction evidence="33">
        <text>DNA(n) + a 2'-deoxyribonucleoside 5'-triphosphate = DNA(n+1) + diphosphate</text>
        <dbReference type="Rhea" id="RHEA:22508"/>
        <dbReference type="Rhea" id="RHEA-COMP:17339"/>
        <dbReference type="Rhea" id="RHEA-COMP:17340"/>
        <dbReference type="ChEBI" id="CHEBI:33019"/>
        <dbReference type="ChEBI" id="CHEBI:61560"/>
        <dbReference type="ChEBI" id="CHEBI:173112"/>
        <dbReference type="EC" id="2.7.7.7"/>
    </reaction>
</comment>
<evidence type="ECO:0000313" key="41">
    <source>
        <dbReference type="Proteomes" id="UP001142055"/>
    </source>
</evidence>
<dbReference type="Pfam" id="PF25764">
    <property type="entry name" value="KIF21A_4th"/>
    <property type="match status" value="1"/>
</dbReference>
<dbReference type="PROSITE" id="PS50192">
    <property type="entry name" value="T_SNARE"/>
    <property type="match status" value="1"/>
</dbReference>
<dbReference type="FunFam" id="1.10.132.60:FF:000001">
    <property type="entry name" value="DNA polymerase"/>
    <property type="match status" value="1"/>
</dbReference>
<dbReference type="InterPro" id="IPR027417">
    <property type="entry name" value="P-loop_NTPase"/>
</dbReference>
<dbReference type="GO" id="GO:0008296">
    <property type="term" value="F:3'-5'-DNA exonuclease activity"/>
    <property type="evidence" value="ECO:0007669"/>
    <property type="project" value="TreeGrafter"/>
</dbReference>
<dbReference type="InterPro" id="IPR042087">
    <property type="entry name" value="DNA_pol_B_thumb"/>
</dbReference>
<dbReference type="GO" id="GO:0005524">
    <property type="term" value="F:ATP binding"/>
    <property type="evidence" value="ECO:0007669"/>
    <property type="project" value="UniProtKB-UniRule"/>
</dbReference>
<dbReference type="FunFam" id="3.30.420.10:FF:000004">
    <property type="entry name" value="DNA polymerase"/>
    <property type="match status" value="1"/>
</dbReference>
<dbReference type="Pfam" id="PF00225">
    <property type="entry name" value="Kinesin"/>
    <property type="match status" value="1"/>
</dbReference>
<dbReference type="GO" id="GO:0051539">
    <property type="term" value="F:4 iron, 4 sulfur cluster binding"/>
    <property type="evidence" value="ECO:0007669"/>
    <property type="project" value="UniProtKB-KW"/>
</dbReference>
<evidence type="ECO:0000256" key="25">
    <source>
        <dbReference type="ARBA" id="ARBA00023054"/>
    </source>
</evidence>
<evidence type="ECO:0000256" key="15">
    <source>
        <dbReference type="ARBA" id="ARBA00022737"/>
    </source>
</evidence>
<dbReference type="InterPro" id="IPR019775">
    <property type="entry name" value="WD40_repeat_CS"/>
</dbReference>
<keyword evidence="24" id="KW-0411">Iron-sulfur</keyword>
<dbReference type="SMART" id="SM00486">
    <property type="entry name" value="POLBc"/>
    <property type="match status" value="1"/>
</dbReference>
<keyword evidence="9" id="KW-0808">Transferase</keyword>
<dbReference type="EMBL" id="JAPWDV010000001">
    <property type="protein sequence ID" value="KAJ6224765.1"/>
    <property type="molecule type" value="Genomic_DNA"/>
</dbReference>
<name>A0A9Q0MJA9_BLOTA</name>
<dbReference type="InterPro" id="IPR050240">
    <property type="entry name" value="DNA_pol_type-B"/>
</dbReference>
<dbReference type="InterPro" id="IPR017964">
    <property type="entry name" value="DNA-dir_DNA_pol_B_CS"/>
</dbReference>
<dbReference type="Pfam" id="PF23203">
    <property type="entry name" value="KIF21A"/>
    <property type="match status" value="1"/>
</dbReference>
<evidence type="ECO:0000256" key="37">
    <source>
        <dbReference type="SAM" id="MobiDB-lite"/>
    </source>
</evidence>
<dbReference type="InterPro" id="IPR015943">
    <property type="entry name" value="WD40/YVTN_repeat-like_dom_sf"/>
</dbReference>
<keyword evidence="28" id="KW-0206">Cytoskeleton</keyword>
<dbReference type="GO" id="GO:0003887">
    <property type="term" value="F:DNA-directed DNA polymerase activity"/>
    <property type="evidence" value="ECO:0007669"/>
    <property type="project" value="UniProtKB-KW"/>
</dbReference>
<evidence type="ECO:0000256" key="4">
    <source>
        <dbReference type="ARBA" id="ARBA00005755"/>
    </source>
</evidence>
<keyword evidence="20" id="KW-0269">Exonuclease</keyword>
<evidence type="ECO:0000256" key="23">
    <source>
        <dbReference type="ARBA" id="ARBA00023004"/>
    </source>
</evidence>
<dbReference type="EC" id="2.7.7.7" evidence="5"/>
<dbReference type="InterPro" id="IPR006134">
    <property type="entry name" value="DNA-dir_DNA_pol_B_multi_dom"/>
</dbReference>
<dbReference type="Gene3D" id="3.30.420.10">
    <property type="entry name" value="Ribonuclease H-like superfamily/Ribonuclease H"/>
    <property type="match status" value="1"/>
</dbReference>
<dbReference type="GO" id="GO:0043625">
    <property type="term" value="C:delta DNA polymerase complex"/>
    <property type="evidence" value="ECO:0007669"/>
    <property type="project" value="TreeGrafter"/>
</dbReference>
<dbReference type="InterPro" id="IPR036322">
    <property type="entry name" value="WD40_repeat_dom_sf"/>
</dbReference>
<dbReference type="Pfam" id="PF00400">
    <property type="entry name" value="WD40"/>
    <property type="match status" value="4"/>
</dbReference>
<evidence type="ECO:0000256" key="30">
    <source>
        <dbReference type="ARBA" id="ARBA00024411"/>
    </source>
</evidence>
<evidence type="ECO:0000256" key="19">
    <source>
        <dbReference type="ARBA" id="ARBA00022833"/>
    </source>
</evidence>
<feature type="coiled-coil region" evidence="36">
    <location>
        <begin position="1947"/>
        <end position="1974"/>
    </location>
</feature>
<keyword evidence="14" id="KW-0479">Metal-binding</keyword>
<evidence type="ECO:0000256" key="8">
    <source>
        <dbReference type="ARBA" id="ARBA00022574"/>
    </source>
</evidence>
<keyword evidence="23" id="KW-0408">Iron</keyword>
<dbReference type="GO" id="GO:0003777">
    <property type="term" value="F:microtubule motor activity"/>
    <property type="evidence" value="ECO:0007669"/>
    <property type="project" value="InterPro"/>
</dbReference>
<keyword evidence="26" id="KW-0238">DNA-binding</keyword>
<dbReference type="PANTHER" id="PTHR10322">
    <property type="entry name" value="DNA POLYMERASE CATALYTIC SUBUNIT"/>
    <property type="match status" value="1"/>
</dbReference>
<evidence type="ECO:0000256" key="1">
    <source>
        <dbReference type="ARBA" id="ARBA00001966"/>
    </source>
</evidence>
<dbReference type="CDD" id="cd15853">
    <property type="entry name" value="SNARE_Bet1"/>
    <property type="match status" value="1"/>
</dbReference>
<gene>
    <name evidence="40" type="ORF">RDWZM_003310</name>
</gene>
<dbReference type="InterPro" id="IPR000727">
    <property type="entry name" value="T_SNARE_dom"/>
</dbReference>
<evidence type="ECO:0000256" key="33">
    <source>
        <dbReference type="ARBA" id="ARBA00049244"/>
    </source>
</evidence>
<dbReference type="FunFam" id="3.40.850.10:FF:000011">
    <property type="entry name" value="Kinesin family member 21A"/>
    <property type="match status" value="1"/>
</dbReference>
<keyword evidence="41" id="KW-1185">Reference proteome</keyword>
<evidence type="ECO:0000256" key="13">
    <source>
        <dbReference type="ARBA" id="ARBA00022722"/>
    </source>
</evidence>
<dbReference type="Gene3D" id="3.30.342.10">
    <property type="entry name" value="DNA Polymerase, chain B, domain 1"/>
    <property type="match status" value="1"/>
</dbReference>
<evidence type="ECO:0000256" key="32">
    <source>
        <dbReference type="ARBA" id="ARBA00046280"/>
    </source>
</evidence>
<keyword evidence="29" id="KW-0539">Nucleus</keyword>
<dbReference type="Pfam" id="PF00136">
    <property type="entry name" value="DNA_pol_B"/>
    <property type="match status" value="1"/>
</dbReference>
<reference evidence="40" key="1">
    <citation type="submission" date="2022-12" db="EMBL/GenBank/DDBJ databases">
        <title>Genome assemblies of Blomia tropicalis.</title>
        <authorList>
            <person name="Cui Y."/>
        </authorList>
    </citation>
    <scope>NUCLEOTIDE SEQUENCE</scope>
    <source>
        <tissue evidence="40">Adult mites</tissue>
    </source>
</reference>
<dbReference type="Gene3D" id="3.40.850.10">
    <property type="entry name" value="Kinesin motor domain"/>
    <property type="match status" value="1"/>
</dbReference>